<name>A0ABD3X5K5_SINWO</name>
<dbReference type="Proteomes" id="UP001634394">
    <property type="component" value="Unassembled WGS sequence"/>
</dbReference>
<feature type="non-terminal residue" evidence="2">
    <location>
        <position position="2071"/>
    </location>
</feature>
<keyword evidence="3" id="KW-1185">Reference proteome</keyword>
<evidence type="ECO:0000313" key="3">
    <source>
        <dbReference type="Proteomes" id="UP001634394"/>
    </source>
</evidence>
<feature type="compositionally biased region" description="Basic and acidic residues" evidence="1">
    <location>
        <begin position="1660"/>
        <end position="1681"/>
    </location>
</feature>
<dbReference type="SUPFAM" id="SSF52540">
    <property type="entry name" value="P-loop containing nucleoside triphosphate hydrolases"/>
    <property type="match status" value="1"/>
</dbReference>
<dbReference type="InterPro" id="IPR031248">
    <property type="entry name" value="RNF213"/>
</dbReference>
<protein>
    <submittedName>
        <fullName evidence="2">Uncharacterized protein</fullName>
    </submittedName>
</protein>
<sequence length="2071" mass="237269">MKFLCDPKNNQCVEITFGEGSVPLKGMQTKTEDVTEFLHKLARFTEHCLDKWIDHIHQQRWKYFELNYFTIDQLVILQQELLKVGSELGPDNSLYPLLSAVKENCTYKDLVDAMQNASSDMEKDEMKDDDECKEKKVHNVEVDQGKEEKVKNFIEDMTKAGFEESLAIEAVKHVDIDNIENGILWCVDHMGETNMIEGENEDERGDLRVMAYAGWKKFNQSISSLTAKVIQEQEASQRDLDVDSLINILTLLWEVFLTSVSSGVTDCLSVEHLGLILKRLAEKADVLSTVLSVYMMGTSQPLPQADEVLMCTPQTTLDQLCVFWRRTIMDTSSKIHCLVNSDLLDFEVSDKGERELEKYIHQNKQNDLQYRLVVICSAENEYKSPIIAALDKFRRPPLPIPDNHDIADYVKRKLQVKEGNTAAAVDFDNSCVRVVKSWRAGVGKSLYVRRMNAKLANKNSHHKVEDLVMIPLQDKEINVSLVIQNLLSCMLPPGDTKVRIIHLDIAHEVRGGVDFFLFNLLILGCLTHKTGHVWRRSPGDLYLVEIMPVVEKMTARMGDTTRYVHHVFDFLPYLTCRSPLESLDILTDKPKPKDFKEEDQLFDEMVFAGSLFQRPYQYLSRFNQEQELNKFDATVTCGTPADCLNILLSPHPYLFFNPDGHTITFLGFNIQRWTLDLIDQQTGKVLEKAIMSRNLYDGLHSNRVPIHEDFNSLPRFVHGGTTTTDIKRKVEEAKGIAQENAKDNARQVYTVLFFDEANTTEAIGMIKEIMCDRSIEGKPLNRCENLRFVAACNPYRKHSETLIKRLEQAGLGYHVDADKTTDRLGRVPMRRLVYRVQPLPQSLLPLVWDFGQLNTQTEELYIRQMVKRYDECSFVSLRDVERVMNVMSWFYAQSQNGRTLFEEINKKIQPYPVEKWIIEKEEDKNEENECQDVFLENVQLEKNIARNMALKENVFMMVICTELRIPLFLVGKPGSSKSLAKTIVADAMQGNAAHKEFFREFKQVQMVSFQCSPLSTPDGIVGTFRQCAQFQKDKDLKRFVSVVVLDEVGLAEDSPKMPLKTLHPLLEDGCQGDEKPEQYKKVAFIGISNWALDPAKINRGILVQREIPDIKELMNTADLMKMIYSFVEQTDIAPAWCQLQHSIKRNFGGLDTIDPIQIFSKRLTMVDKNAERRYGDPKCSTKGLILACLSDTNNTKSESRYLLLLTENYGALSILPQLIPATNITTIFGSSFPKDQEYTQICRNINLIKVCMETDRTVVLLNLENLYESLYDALNQYYVYFGGERYVDLGLGTHRVKCRVHKNFRLIVVAEKDVVYKKFPIPLINRLEKHFLTVNTILNRHQSYLADELKEWAEKFSSETDTTKNMEGHKKERSRASQSVAEVFMGYHADTCSSIILHIYKKHGEQTKTISNIKILKEAKNLLLWCATPDAVVRLDRCGLEAEERMILMTMYMKEQCHESFAQYLEFKLHKEQTQELFAQITTHSKLLSSTDKLDIQRSVEIPPGRIVLESLQSFDTEQQFSSKIRSVLQSDLEEKLLLVIQCDSGNTKANLIACARYCIEAEYQRIKDIKEMKDTRKAPCHVIFIIQLPRIAGGCFSGFQCGLWHSAHIDDLRAQDEGIPPIMEMLGKSVGSMMEKAIKTKSKADVRQIEANSVDQIDMESKSTDTEFPRQNKSEGRETHNPSGESGQDQGHEIIYERVDNKLDVDSLILSCVQSALAMAIFFSSGLPSFVQGLILHIAALLNEKEKKHSFKPDNWLSLEAAKAENINKAGTFRRSCIQHFESKIAPILAGIIAHIDTNHNMDILRDHISSGNWMARFWLQIINTHGAIQLQYHDLFLAEQKELNEVIVKTTGCEGQIFAAKMPFSWLIFEQIDSIWRLTQVGPEEMGKSEKMVDILKETKLGQLLQTLEGNVSTEEVVNIYAEDVIYMVYYAQTPIEHKIVYDCVKDMSDLLHKDTESSILARFVQVHECYNRIIQDLHYFHSINQVWPKCSETVNKMKKENSDQFMLGILGLCTMIQDLCPPDDDHRYLNDAGKQQEWLQKICNFRPVIMKGLTLYSSATESEAFTKA</sequence>
<dbReference type="InterPro" id="IPR027417">
    <property type="entry name" value="P-loop_NTPase"/>
</dbReference>
<accession>A0ABD3X5K5</accession>
<comment type="caution">
    <text evidence="2">The sequence shown here is derived from an EMBL/GenBank/DDBJ whole genome shotgun (WGS) entry which is preliminary data.</text>
</comment>
<evidence type="ECO:0000313" key="2">
    <source>
        <dbReference type="EMBL" id="KAL3881524.1"/>
    </source>
</evidence>
<organism evidence="2 3">
    <name type="scientific">Sinanodonta woodiana</name>
    <name type="common">Chinese pond mussel</name>
    <name type="synonym">Anodonta woodiana</name>
    <dbReference type="NCBI Taxonomy" id="1069815"/>
    <lineage>
        <taxon>Eukaryota</taxon>
        <taxon>Metazoa</taxon>
        <taxon>Spiralia</taxon>
        <taxon>Lophotrochozoa</taxon>
        <taxon>Mollusca</taxon>
        <taxon>Bivalvia</taxon>
        <taxon>Autobranchia</taxon>
        <taxon>Heteroconchia</taxon>
        <taxon>Palaeoheterodonta</taxon>
        <taxon>Unionida</taxon>
        <taxon>Unionoidea</taxon>
        <taxon>Unionidae</taxon>
        <taxon>Unioninae</taxon>
        <taxon>Sinanodonta</taxon>
    </lineage>
</organism>
<feature type="region of interest" description="Disordered" evidence="1">
    <location>
        <begin position="1654"/>
        <end position="1692"/>
    </location>
</feature>
<gene>
    <name evidence="2" type="ORF">ACJMK2_027956</name>
</gene>
<reference evidence="2 3" key="1">
    <citation type="submission" date="2024-11" db="EMBL/GenBank/DDBJ databases">
        <title>Chromosome-level genome assembly of the freshwater bivalve Anodonta woodiana.</title>
        <authorList>
            <person name="Chen X."/>
        </authorList>
    </citation>
    <scope>NUCLEOTIDE SEQUENCE [LARGE SCALE GENOMIC DNA]</scope>
    <source>
        <strain evidence="2">MN2024</strain>
        <tissue evidence="2">Gills</tissue>
    </source>
</reference>
<dbReference type="EMBL" id="JBJQND010000003">
    <property type="protein sequence ID" value="KAL3881524.1"/>
    <property type="molecule type" value="Genomic_DNA"/>
</dbReference>
<dbReference type="Gene3D" id="3.40.50.300">
    <property type="entry name" value="P-loop containing nucleotide triphosphate hydrolases"/>
    <property type="match status" value="1"/>
</dbReference>
<proteinExistence type="predicted"/>
<evidence type="ECO:0000256" key="1">
    <source>
        <dbReference type="SAM" id="MobiDB-lite"/>
    </source>
</evidence>
<dbReference type="PANTHER" id="PTHR22605:SF16">
    <property type="entry name" value="E3 UBIQUITIN-PROTEIN LIGASE RNF213"/>
    <property type="match status" value="1"/>
</dbReference>
<dbReference type="FunFam" id="3.40.50.300:FF:000491">
    <property type="entry name" value="E3 ubiquitin-protein ligase RNF213"/>
    <property type="match status" value="1"/>
</dbReference>
<dbReference type="PANTHER" id="PTHR22605">
    <property type="entry name" value="RZ-TYPE DOMAIN-CONTAINING PROTEIN"/>
    <property type="match status" value="1"/>
</dbReference>